<name>A0A242FSB3_ENTFC</name>
<dbReference type="Proteomes" id="UP000275747">
    <property type="component" value="Chromosome"/>
</dbReference>
<keyword evidence="2" id="KW-0472">Membrane</keyword>
<proteinExistence type="predicted"/>
<protein>
    <submittedName>
        <fullName evidence="4 5">EbsA</fullName>
    </submittedName>
</protein>
<dbReference type="EMBL" id="CP033041">
    <property type="protein sequence ID" value="AYM73079.1"/>
    <property type="molecule type" value="Genomic_DNA"/>
</dbReference>
<feature type="region of interest" description="Disordered" evidence="1">
    <location>
        <begin position="125"/>
        <end position="149"/>
    </location>
</feature>
<dbReference type="EMBL" id="NGKW01000002">
    <property type="protein sequence ID" value="OTN95006.1"/>
    <property type="molecule type" value="Genomic_DNA"/>
</dbReference>
<evidence type="ECO:0000256" key="1">
    <source>
        <dbReference type="SAM" id="MobiDB-lite"/>
    </source>
</evidence>
<evidence type="ECO:0000313" key="7">
    <source>
        <dbReference type="Proteomes" id="UP000275747"/>
    </source>
</evidence>
<feature type="transmembrane region" description="Helical" evidence="2">
    <location>
        <begin position="39"/>
        <end position="57"/>
    </location>
</feature>
<dbReference type="RefSeq" id="WP_002372422.1">
    <property type="nucleotide sequence ID" value="NZ_CABGQB010000001.1"/>
</dbReference>
<gene>
    <name evidence="5" type="ORF">A5810_001252</name>
    <name evidence="3" type="ORF">D9Z05_07325</name>
    <name evidence="4" type="ORF">DTX73_01965</name>
</gene>
<evidence type="ECO:0000313" key="8">
    <source>
        <dbReference type="Proteomes" id="UP000448762"/>
    </source>
</evidence>
<evidence type="ECO:0000313" key="6">
    <source>
        <dbReference type="Proteomes" id="UP000194885"/>
    </source>
</evidence>
<evidence type="ECO:0000313" key="3">
    <source>
        <dbReference type="EMBL" id="AYM73079.1"/>
    </source>
</evidence>
<keyword evidence="2" id="KW-0812">Transmembrane</keyword>
<reference evidence="3 7" key="3">
    <citation type="submission" date="2018-10" db="EMBL/GenBank/DDBJ databases">
        <title>Escaping from acidified nitrite in gastric host defense: Transcriptomic basis for resistance to free nitrous acid in Enterococcus faecalis.</title>
        <authorList>
            <person name="Yu Z."/>
            <person name="Shi D."/>
            <person name="Liu W."/>
            <person name="Meng F."/>
        </authorList>
    </citation>
    <scope>NUCLEOTIDE SEQUENCE [LARGE SCALE GENOMIC DNA]</scope>
    <source>
        <strain evidence="3 7">JE1</strain>
    </source>
</reference>
<feature type="compositionally biased region" description="Polar residues" evidence="1">
    <location>
        <begin position="132"/>
        <end position="149"/>
    </location>
</feature>
<dbReference type="InterPro" id="IPR020215">
    <property type="entry name" value="EbsA-like"/>
</dbReference>
<dbReference type="Proteomes" id="UP000194885">
    <property type="component" value="Unassembled WGS sequence"/>
</dbReference>
<dbReference type="Pfam" id="PF17255">
    <property type="entry name" value="EbsA"/>
    <property type="match status" value="1"/>
</dbReference>
<evidence type="ECO:0000313" key="4">
    <source>
        <dbReference type="EMBL" id="KAA0693022.1"/>
    </source>
</evidence>
<organism evidence="4 8">
    <name type="scientific">Enterococcus faecium</name>
    <name type="common">Streptococcus faecium</name>
    <dbReference type="NCBI Taxonomy" id="1352"/>
    <lineage>
        <taxon>Bacteria</taxon>
        <taxon>Bacillati</taxon>
        <taxon>Bacillota</taxon>
        <taxon>Bacilli</taxon>
        <taxon>Lactobacillales</taxon>
        <taxon>Enterococcaceae</taxon>
        <taxon>Enterococcus</taxon>
    </lineage>
</organism>
<reference evidence="5 6" key="1">
    <citation type="submission" date="2017-05" db="EMBL/GenBank/DDBJ databases">
        <title>The Genome Sequence of Enterococcus faecium 7H8_DIV0219.</title>
        <authorList>
            <consortium name="The Broad Institute Genomics Platform"/>
            <consortium name="The Broad Institute Genomic Center for Infectious Diseases"/>
            <person name="Earl A."/>
            <person name="Manson A."/>
            <person name="Schwartman J."/>
            <person name="Gilmore M."/>
            <person name="Abouelleil A."/>
            <person name="Cao P."/>
            <person name="Chapman S."/>
            <person name="Cusick C."/>
            <person name="Shea T."/>
            <person name="Young S."/>
            <person name="Neafsey D."/>
            <person name="Nusbaum C."/>
            <person name="Birren B."/>
        </authorList>
    </citation>
    <scope>NUCLEOTIDE SEQUENCE [LARGE SCALE GENOMIC DNA]</scope>
    <source>
        <strain evidence="5 6">7H8_DIV0219</strain>
    </source>
</reference>
<dbReference type="Proteomes" id="UP000448762">
    <property type="component" value="Unassembled WGS sequence"/>
</dbReference>
<dbReference type="AlphaFoldDB" id="A0A242FSB3"/>
<evidence type="ECO:0000256" key="2">
    <source>
        <dbReference type="SAM" id="Phobius"/>
    </source>
</evidence>
<dbReference type="EMBL" id="QOVC01000001">
    <property type="protein sequence ID" value="KAA0693022.1"/>
    <property type="molecule type" value="Genomic_DNA"/>
</dbReference>
<evidence type="ECO:0000313" key="5">
    <source>
        <dbReference type="EMBL" id="OTN95006.1"/>
    </source>
</evidence>
<reference evidence="4 8" key="2">
    <citation type="submission" date="2018-07" db="EMBL/GenBank/DDBJ databases">
        <title>High quality draft genome sequencing of Enterococcus faecium exhibiting probiotic potential isolated from mucus of freshwater fish.</title>
        <authorList>
            <person name="El-Jeni R."/>
            <person name="Ghedira K."/>
            <person name="Abdelhak S."/>
            <person name="El-Bour M."/>
            <person name="Bouhaouala-Zahar B."/>
        </authorList>
    </citation>
    <scope>NUCLEOTIDE SEQUENCE [LARGE SCALE GENOMIC DNA]</scope>
    <source>
        <strain evidence="4 8">R.A73</strain>
    </source>
</reference>
<feature type="transmembrane region" description="Helical" evidence="2">
    <location>
        <begin position="12"/>
        <end position="33"/>
    </location>
</feature>
<sequence>MKKNIRWQPELAHTIIYWSLTLIILFFSLILSLENTGPYWKSNIVLGVFLVFLFLGWRRSFILKSNSVIIRYAAFWKDREITVGQIRSLTPTNTGVQMTLQNEKDPSVFMMRKKDQVVLFDHLEKNGPKVGPSSQQQRNNTPYTKNRKS</sequence>
<keyword evidence="2" id="KW-1133">Transmembrane helix</keyword>
<accession>A0A242FSB3</accession>